<dbReference type="HOGENOM" id="CLU_055095_0_0_9"/>
<accession>N2ACL1</accession>
<comment type="caution">
    <text evidence="2">The sequence shown here is derived from an EMBL/GenBank/DDBJ whole genome shotgun (WGS) entry which is preliminary data.</text>
</comment>
<gene>
    <name evidence="2" type="ORF">C823_02772</name>
</gene>
<evidence type="ECO:0000313" key="3">
    <source>
        <dbReference type="Proteomes" id="UP000012589"/>
    </source>
</evidence>
<organism evidence="2 3">
    <name type="scientific">Eubacterium plexicaudatum ASF492</name>
    <dbReference type="NCBI Taxonomy" id="1235802"/>
    <lineage>
        <taxon>Bacteria</taxon>
        <taxon>Bacillati</taxon>
        <taxon>Bacillota</taxon>
        <taxon>Clostridia</taxon>
        <taxon>Eubacteriales</taxon>
        <taxon>Eubacteriaceae</taxon>
        <taxon>Eubacterium</taxon>
    </lineage>
</organism>
<dbReference type="Pfam" id="PF12784">
    <property type="entry name" value="PDDEXK_2"/>
    <property type="match status" value="1"/>
</dbReference>
<evidence type="ECO:0000256" key="1">
    <source>
        <dbReference type="SAM" id="Coils"/>
    </source>
</evidence>
<dbReference type="PATRIC" id="fig|1235802.3.peg.2926"/>
<dbReference type="EMBL" id="AQFT01000087">
    <property type="protein sequence ID" value="EMZ25756.1"/>
    <property type="molecule type" value="Genomic_DNA"/>
</dbReference>
<feature type="coiled-coil region" evidence="1">
    <location>
        <begin position="294"/>
        <end position="389"/>
    </location>
</feature>
<dbReference type="OrthoDB" id="2057992at2"/>
<sequence>MKQQQKQKQKYEHRVYALKDILGDPLSETCAITAIREDLEAFRIFLGMPSEEQKRLLAFIQGAQGLKITYDSFFKYVMNPDIYPSRLEHFLSAVLGQQVTIRAVLPQEGTQMADHGSFVIMDIVVELSDRTIVNVEIQKIGYLFPGERASCYISDFIMRQYNRVKDERGKQFSFRDLNPVILIVLMEESAAVFKNVFPNYIHREEISYDSKASVRTLYKTIYISLDTFHIVVHNIDTTLKAWLTFLSSDRPADIVRLVNAYPEFLACYRDITEFRRNPKELIYMYSEALAILDKNTEIYMCEQLKKEVENLKKQVEDQKAILSETKAKVTEQRFFLSEKEAEITEKNAEITEKDAEITEKNAEITEKNAEITEKNAEITEKNAEITEKNAVITEKDAEIAFLRKQLDAMKSLHL</sequence>
<dbReference type="Proteomes" id="UP000012589">
    <property type="component" value="Unassembled WGS sequence"/>
</dbReference>
<proteinExistence type="predicted"/>
<name>N2ACL1_9FIRM</name>
<dbReference type="Gene3D" id="1.20.5.340">
    <property type="match status" value="1"/>
</dbReference>
<keyword evidence="1" id="KW-0175">Coiled coil</keyword>
<evidence type="ECO:0000313" key="2">
    <source>
        <dbReference type="EMBL" id="EMZ25756.1"/>
    </source>
</evidence>
<protein>
    <recommendedName>
        <fullName evidence="4">PD-(D/E)XK nuclease family transposase</fullName>
    </recommendedName>
</protein>
<evidence type="ECO:0008006" key="4">
    <source>
        <dbReference type="Google" id="ProtNLM"/>
    </source>
</evidence>
<keyword evidence="3" id="KW-1185">Reference proteome</keyword>
<dbReference type="eggNOG" id="ENOG502Z918">
    <property type="taxonomic scope" value="Bacteria"/>
</dbReference>
<reference evidence="2 3" key="1">
    <citation type="journal article" date="2014" name="Genome Announc.">
        <title>Draft genome sequences of the altered schaedler flora, a defined bacterial community from gnotobiotic mice.</title>
        <authorList>
            <person name="Wannemuehler M.J."/>
            <person name="Overstreet A.M."/>
            <person name="Ward D.V."/>
            <person name="Phillips G.J."/>
        </authorList>
    </citation>
    <scope>NUCLEOTIDE SEQUENCE [LARGE SCALE GENOMIC DNA]</scope>
    <source>
        <strain evidence="2 3">ASF492</strain>
    </source>
</reference>
<dbReference type="AlphaFoldDB" id="N2ACL1"/>
<dbReference type="STRING" id="1235802.C823_02772"/>